<keyword evidence="1" id="KW-0812">Transmembrane</keyword>
<dbReference type="AlphaFoldDB" id="A0A1V6V6W5"/>
<feature type="transmembrane region" description="Helical" evidence="1">
    <location>
        <begin position="110"/>
        <end position="131"/>
    </location>
</feature>
<keyword evidence="1" id="KW-0472">Membrane</keyword>
<name>A0A1V6V6W5_9EURO</name>
<dbReference type="Proteomes" id="UP000191500">
    <property type="component" value="Unassembled WGS sequence"/>
</dbReference>
<dbReference type="EMBL" id="MDDG01000001">
    <property type="protein sequence ID" value="OQE46401.1"/>
    <property type="molecule type" value="Genomic_DNA"/>
</dbReference>
<evidence type="ECO:0000256" key="1">
    <source>
        <dbReference type="SAM" id="Phobius"/>
    </source>
</evidence>
<sequence length="132" mass="13448">MTTSATFTTHIATTATYFSTIDNYPATNKTAHTTTEAIVVLSIIFCPVRDTTTATSVLNNIAVATTIPGSGLEVSPGNNAGHSSSLPGIKGTRICSATHIKNISPAFNGVLSFTVSGVVSALGAIAALGLFF</sequence>
<evidence type="ECO:0000313" key="2">
    <source>
        <dbReference type="EMBL" id="OQE46401.1"/>
    </source>
</evidence>
<comment type="caution">
    <text evidence="2">The sequence shown here is derived from an EMBL/GenBank/DDBJ whole genome shotgun (WGS) entry which is preliminary data.</text>
</comment>
<proteinExistence type="predicted"/>
<organism evidence="2 3">
    <name type="scientific">Penicillium coprophilum</name>
    <dbReference type="NCBI Taxonomy" id="36646"/>
    <lineage>
        <taxon>Eukaryota</taxon>
        <taxon>Fungi</taxon>
        <taxon>Dikarya</taxon>
        <taxon>Ascomycota</taxon>
        <taxon>Pezizomycotina</taxon>
        <taxon>Eurotiomycetes</taxon>
        <taxon>Eurotiomycetidae</taxon>
        <taxon>Eurotiales</taxon>
        <taxon>Aspergillaceae</taxon>
        <taxon>Penicillium</taxon>
    </lineage>
</organism>
<keyword evidence="1" id="KW-1133">Transmembrane helix</keyword>
<reference evidence="3" key="1">
    <citation type="journal article" date="2017" name="Nat. Microbiol.">
        <title>Global analysis of biosynthetic gene clusters reveals vast potential of secondary metabolite production in Penicillium species.</title>
        <authorList>
            <person name="Nielsen J.C."/>
            <person name="Grijseels S."/>
            <person name="Prigent S."/>
            <person name="Ji B."/>
            <person name="Dainat J."/>
            <person name="Nielsen K.F."/>
            <person name="Frisvad J.C."/>
            <person name="Workman M."/>
            <person name="Nielsen J."/>
        </authorList>
    </citation>
    <scope>NUCLEOTIDE SEQUENCE [LARGE SCALE GENOMIC DNA]</scope>
    <source>
        <strain evidence="3">IBT 31321</strain>
    </source>
</reference>
<keyword evidence="3" id="KW-1185">Reference proteome</keyword>
<gene>
    <name evidence="2" type="ORF">PENCOP_c001G07901</name>
</gene>
<accession>A0A1V6V6W5</accession>
<protein>
    <submittedName>
        <fullName evidence="2">Uncharacterized protein</fullName>
    </submittedName>
</protein>
<evidence type="ECO:0000313" key="3">
    <source>
        <dbReference type="Proteomes" id="UP000191500"/>
    </source>
</evidence>